<dbReference type="GO" id="GO:0006355">
    <property type="term" value="P:regulation of DNA-templated transcription"/>
    <property type="evidence" value="ECO:0007669"/>
    <property type="project" value="InterPro"/>
</dbReference>
<evidence type="ECO:0000313" key="3">
    <source>
        <dbReference type="Proteomes" id="UP000525389"/>
    </source>
</evidence>
<name>A0A7W8GEA8_9DEIO</name>
<evidence type="ECO:0000313" key="2">
    <source>
        <dbReference type="EMBL" id="MBB5233923.1"/>
    </source>
</evidence>
<dbReference type="SUPFAM" id="SSF47598">
    <property type="entry name" value="Ribbon-helix-helix"/>
    <property type="match status" value="1"/>
</dbReference>
<organism evidence="2 3">
    <name type="scientific">Deinococcus budaensis</name>
    <dbReference type="NCBI Taxonomy" id="1665626"/>
    <lineage>
        <taxon>Bacteria</taxon>
        <taxon>Thermotogati</taxon>
        <taxon>Deinococcota</taxon>
        <taxon>Deinococci</taxon>
        <taxon>Deinococcales</taxon>
        <taxon>Deinococcaceae</taxon>
        <taxon>Deinococcus</taxon>
    </lineage>
</organism>
<dbReference type="Gene3D" id="1.10.1220.10">
    <property type="entry name" value="Met repressor-like"/>
    <property type="match status" value="1"/>
</dbReference>
<dbReference type="Proteomes" id="UP000525389">
    <property type="component" value="Unassembled WGS sequence"/>
</dbReference>
<dbReference type="EMBL" id="JACHFN010000004">
    <property type="protein sequence ID" value="MBB5233923.1"/>
    <property type="molecule type" value="Genomic_DNA"/>
</dbReference>
<sequence>MPPRKNYPLRISPELYAALERWAADDLRSVNAQIEYLLTRSVRQAGRLKEREEAASPAPSPTEETP</sequence>
<reference evidence="2 3" key="1">
    <citation type="submission" date="2020-08" db="EMBL/GenBank/DDBJ databases">
        <title>Genomic Encyclopedia of Type Strains, Phase IV (KMG-IV): sequencing the most valuable type-strain genomes for metagenomic binning, comparative biology and taxonomic classification.</title>
        <authorList>
            <person name="Goeker M."/>
        </authorList>
    </citation>
    <scope>NUCLEOTIDE SEQUENCE [LARGE SCALE GENOMIC DNA]</scope>
    <source>
        <strain evidence="2 3">DSM 101791</strain>
    </source>
</reference>
<accession>A0A7W8GEA8</accession>
<comment type="caution">
    <text evidence="2">The sequence shown here is derived from an EMBL/GenBank/DDBJ whole genome shotgun (WGS) entry which is preliminary data.</text>
</comment>
<gene>
    <name evidence="2" type="ORF">HNQ09_001361</name>
</gene>
<protein>
    <recommendedName>
        <fullName evidence="4">CopG-like ribbon-helix-helix domain-containing protein</fullName>
    </recommendedName>
</protein>
<dbReference type="InterPro" id="IPR010985">
    <property type="entry name" value="Ribbon_hlx_hlx"/>
</dbReference>
<dbReference type="RefSeq" id="WP_184027103.1">
    <property type="nucleotide sequence ID" value="NZ_JACHFN010000004.1"/>
</dbReference>
<evidence type="ECO:0008006" key="4">
    <source>
        <dbReference type="Google" id="ProtNLM"/>
    </source>
</evidence>
<proteinExistence type="predicted"/>
<dbReference type="AlphaFoldDB" id="A0A7W8GEA8"/>
<feature type="region of interest" description="Disordered" evidence="1">
    <location>
        <begin position="45"/>
        <end position="66"/>
    </location>
</feature>
<dbReference type="InterPro" id="IPR013321">
    <property type="entry name" value="Arc_rbn_hlx_hlx"/>
</dbReference>
<keyword evidence="3" id="KW-1185">Reference proteome</keyword>
<evidence type="ECO:0000256" key="1">
    <source>
        <dbReference type="SAM" id="MobiDB-lite"/>
    </source>
</evidence>